<organism evidence="7 8">
    <name type="scientific">Electrophorus electricus</name>
    <name type="common">Electric eel</name>
    <name type="synonym">Gymnotus electricus</name>
    <dbReference type="NCBI Taxonomy" id="8005"/>
    <lineage>
        <taxon>Eukaryota</taxon>
        <taxon>Metazoa</taxon>
        <taxon>Chordata</taxon>
        <taxon>Craniata</taxon>
        <taxon>Vertebrata</taxon>
        <taxon>Euteleostomi</taxon>
        <taxon>Actinopterygii</taxon>
        <taxon>Neopterygii</taxon>
        <taxon>Teleostei</taxon>
        <taxon>Ostariophysi</taxon>
        <taxon>Gymnotiformes</taxon>
        <taxon>Gymnotoidei</taxon>
        <taxon>Gymnotidae</taxon>
        <taxon>Electrophorus</taxon>
    </lineage>
</organism>
<evidence type="ECO:0000313" key="7">
    <source>
        <dbReference type="Ensembl" id="ENSEEEP00000053015.1"/>
    </source>
</evidence>
<evidence type="ECO:0000256" key="3">
    <source>
        <dbReference type="SAM" id="MobiDB-lite"/>
    </source>
</evidence>
<name>A0AAY5E842_ELEEL</name>
<evidence type="ECO:0000256" key="4">
    <source>
        <dbReference type="SAM" id="SignalP"/>
    </source>
</evidence>
<feature type="compositionally biased region" description="Basic and acidic residues" evidence="3">
    <location>
        <begin position="156"/>
        <end position="197"/>
    </location>
</feature>
<feature type="compositionally biased region" description="Polar residues" evidence="3">
    <location>
        <begin position="123"/>
        <end position="132"/>
    </location>
</feature>
<dbReference type="CDD" id="cd00201">
    <property type="entry name" value="WW"/>
    <property type="match status" value="1"/>
</dbReference>
<dbReference type="InterPro" id="IPR011993">
    <property type="entry name" value="PH-like_dom_sf"/>
</dbReference>
<protein>
    <recommendedName>
        <fullName evidence="9">Amyloid beta (A4) precursor protein-binding, family B, member 2b</fullName>
    </recommendedName>
</protein>
<dbReference type="InterPro" id="IPR006020">
    <property type="entry name" value="PTB/PI_dom"/>
</dbReference>
<dbReference type="GO" id="GO:0005634">
    <property type="term" value="C:nucleus"/>
    <property type="evidence" value="ECO:0007669"/>
    <property type="project" value="TreeGrafter"/>
</dbReference>
<feature type="chain" id="PRO_5044255425" description="Amyloid beta (A4) precursor protein-binding, family B, member 2b" evidence="4">
    <location>
        <begin position="17"/>
        <end position="722"/>
    </location>
</feature>
<dbReference type="GeneTree" id="ENSGT00390000000002"/>
<dbReference type="FunFam" id="2.20.70.10:FF:000003">
    <property type="entry name" value="amyloid beta A4 precursor protein-binding family B member 2"/>
    <property type="match status" value="1"/>
</dbReference>
<dbReference type="InterPro" id="IPR001202">
    <property type="entry name" value="WW_dom"/>
</dbReference>
<dbReference type="Proteomes" id="UP000314983">
    <property type="component" value="Chromosome 9"/>
</dbReference>
<dbReference type="CDD" id="cd01272">
    <property type="entry name" value="PTB1_Fe65"/>
    <property type="match status" value="1"/>
</dbReference>
<feature type="compositionally biased region" description="Low complexity" evidence="3">
    <location>
        <begin position="88"/>
        <end position="97"/>
    </location>
</feature>
<dbReference type="SUPFAM" id="SSF51045">
    <property type="entry name" value="WW domain"/>
    <property type="match status" value="1"/>
</dbReference>
<dbReference type="PROSITE" id="PS50020">
    <property type="entry name" value="WW_DOMAIN_2"/>
    <property type="match status" value="1"/>
</dbReference>
<dbReference type="InterPro" id="IPR039576">
    <property type="entry name" value="APBB1/2/3"/>
</dbReference>
<dbReference type="AlphaFoldDB" id="A0AAY5E842"/>
<dbReference type="PROSITE" id="PS01179">
    <property type="entry name" value="PID"/>
    <property type="match status" value="2"/>
</dbReference>
<dbReference type="PANTHER" id="PTHR14058">
    <property type="entry name" value="AMYLOID BETA A4 PRECURSOR PROTEIN-BINDING FAMILY B"/>
    <property type="match status" value="1"/>
</dbReference>
<evidence type="ECO:0000256" key="1">
    <source>
        <dbReference type="ARBA" id="ARBA00022553"/>
    </source>
</evidence>
<feature type="domain" description="PID" evidence="5">
    <location>
        <begin position="552"/>
        <end position="678"/>
    </location>
</feature>
<dbReference type="Pfam" id="PF00397">
    <property type="entry name" value="WW"/>
    <property type="match status" value="1"/>
</dbReference>
<sequence length="722" mass="78875">MSFLSLLPVMMSVCVPAPHNPPSVDVANCNGPSATPPTSLILRSSHNQLLSGDVIKQGQATPPKCRKKYALTSIQSAMGLGDGPAPPSSSSSSSSSSSLTAAAANLKLVKNGANQLRKAAELQDQNKNTPSGDQDEMVGHETSTDHEPLAESEMSPSRRMESDNGHEHEHVDEDAGDSLSDRINEEDCSHEKPRSPEDTPLLSVGSSSSSSSSPETKKDRPRTGAKTDRALNRIQNLPHSDEESSWTTLSQDSVSLGSPEETDIWGEQSFQTDPDLPPGWKMMTDMAGVYYWHIPTGTTQWEKPEPCHSAPAQARQPSLGSLSPSPTPDQEDLQAATVTPDPSLKEFEGATLRYASLKLRNPAPVEDDDSSSINSDPEAKCFAVRSLGWVEMAEEDLAPGKSSVAVNNCIRQLSYCKNDIRDTVGIWGEGKDMYLILENNMLNLVDPMDRSVLHSQPIASIRVWGVGRDNGRDFAYVARDKDTRILKCHVFRCDTPAKAIATSLHEICSRIMAERKNAKAMTGGSMQDRNHTGLDVPLQAEFPTPKTELVQKFQVLYIGMMPVARPIGMDMLNGAVDSLMTSSTRDDWTPVILNVADATVTVIKEKEEEEVLVECRVRFLSFMGVGRDVHSFAFIMDTGSQRFECHVFWCEPNAGSVSEAVQAACMLRYQKCLVARPPSQKTCSQVPPSDSVTRRVSTSVKRGVLSLIDTLKQKRPVNELPQ</sequence>
<dbReference type="PANTHER" id="PTHR14058:SF11">
    <property type="entry name" value="AMYLOID BETA PRECURSOR PROTEIN BINDING FAMILY B MEMBER 2"/>
    <property type="match status" value="1"/>
</dbReference>
<dbReference type="Gene3D" id="2.30.29.30">
    <property type="entry name" value="Pleckstrin-homology domain (PH domain)/Phosphotyrosine-binding domain (PTB)"/>
    <property type="match status" value="2"/>
</dbReference>
<evidence type="ECO:0000313" key="8">
    <source>
        <dbReference type="Proteomes" id="UP000314983"/>
    </source>
</evidence>
<feature type="domain" description="WW" evidence="6">
    <location>
        <begin position="274"/>
        <end position="306"/>
    </location>
</feature>
<dbReference type="FunFam" id="2.30.29.30:FF:000019">
    <property type="entry name" value="Amyloid beta (A4) precursor protein-binding, family B, member 1 (Fe65)"/>
    <property type="match status" value="1"/>
</dbReference>
<dbReference type="SUPFAM" id="SSF50729">
    <property type="entry name" value="PH domain-like"/>
    <property type="match status" value="2"/>
</dbReference>
<proteinExistence type="predicted"/>
<dbReference type="Pfam" id="PF00640">
    <property type="entry name" value="PID"/>
    <property type="match status" value="2"/>
</dbReference>
<dbReference type="PROSITE" id="PS01159">
    <property type="entry name" value="WW_DOMAIN_1"/>
    <property type="match status" value="1"/>
</dbReference>
<evidence type="ECO:0000256" key="2">
    <source>
        <dbReference type="ARBA" id="ARBA00022737"/>
    </source>
</evidence>
<reference evidence="7" key="3">
    <citation type="submission" date="2025-09" db="UniProtKB">
        <authorList>
            <consortium name="Ensembl"/>
        </authorList>
    </citation>
    <scope>IDENTIFICATION</scope>
</reference>
<dbReference type="GO" id="GO:0001540">
    <property type="term" value="F:amyloid-beta binding"/>
    <property type="evidence" value="ECO:0007669"/>
    <property type="project" value="InterPro"/>
</dbReference>
<keyword evidence="4" id="KW-0732">Signal</keyword>
<dbReference type="Ensembl" id="ENSEEET00000063245.1">
    <property type="protein sequence ID" value="ENSEEEP00000053015.1"/>
    <property type="gene ID" value="ENSEEEG00000022031.2"/>
</dbReference>
<reference evidence="7" key="2">
    <citation type="submission" date="2025-08" db="UniProtKB">
        <authorList>
            <consortium name="Ensembl"/>
        </authorList>
    </citation>
    <scope>IDENTIFICATION</scope>
</reference>
<dbReference type="Gene3D" id="2.20.70.10">
    <property type="match status" value="1"/>
</dbReference>
<evidence type="ECO:0008006" key="9">
    <source>
        <dbReference type="Google" id="ProtNLM"/>
    </source>
</evidence>
<feature type="region of interest" description="Disordered" evidence="3">
    <location>
        <begin position="120"/>
        <end position="277"/>
    </location>
</feature>
<evidence type="ECO:0000259" key="6">
    <source>
        <dbReference type="PROSITE" id="PS50020"/>
    </source>
</evidence>
<keyword evidence="2" id="KW-0677">Repeat</keyword>
<dbReference type="CDD" id="cd01271">
    <property type="entry name" value="PTB2_Fe65"/>
    <property type="match status" value="1"/>
</dbReference>
<reference evidence="7 8" key="1">
    <citation type="submission" date="2020-05" db="EMBL/GenBank/DDBJ databases">
        <title>Electrophorus electricus (electric eel) genome, fEleEle1, primary haplotype.</title>
        <authorList>
            <person name="Myers G."/>
            <person name="Meyer A."/>
            <person name="Fedrigo O."/>
            <person name="Formenti G."/>
            <person name="Rhie A."/>
            <person name="Tracey A."/>
            <person name="Sims Y."/>
            <person name="Jarvis E.D."/>
        </authorList>
    </citation>
    <scope>NUCLEOTIDE SEQUENCE [LARGE SCALE GENOMIC DNA]</scope>
</reference>
<feature type="compositionally biased region" description="Basic and acidic residues" evidence="3">
    <location>
        <begin position="215"/>
        <end position="231"/>
    </location>
</feature>
<feature type="region of interest" description="Disordered" evidence="3">
    <location>
        <begin position="77"/>
        <end position="97"/>
    </location>
</feature>
<dbReference type="FunFam" id="2.30.29.30:FF:000034">
    <property type="entry name" value="amyloid beta A4 precursor protein-binding family B member 2"/>
    <property type="match status" value="1"/>
</dbReference>
<accession>A0AAY5E842</accession>
<dbReference type="SMART" id="SM00462">
    <property type="entry name" value="PTB"/>
    <property type="match status" value="2"/>
</dbReference>
<dbReference type="SMART" id="SM00456">
    <property type="entry name" value="WW"/>
    <property type="match status" value="1"/>
</dbReference>
<feature type="compositionally biased region" description="Basic and acidic residues" evidence="3">
    <location>
        <begin position="137"/>
        <end position="149"/>
    </location>
</feature>
<keyword evidence="8" id="KW-1185">Reference proteome</keyword>
<dbReference type="InterPro" id="IPR036020">
    <property type="entry name" value="WW_dom_sf"/>
</dbReference>
<evidence type="ECO:0000259" key="5">
    <source>
        <dbReference type="PROSITE" id="PS01179"/>
    </source>
</evidence>
<dbReference type="GO" id="GO:0005737">
    <property type="term" value="C:cytoplasm"/>
    <property type="evidence" value="ECO:0007669"/>
    <property type="project" value="TreeGrafter"/>
</dbReference>
<feature type="signal peptide" evidence="4">
    <location>
        <begin position="1"/>
        <end position="16"/>
    </location>
</feature>
<feature type="region of interest" description="Disordered" evidence="3">
    <location>
        <begin position="302"/>
        <end position="338"/>
    </location>
</feature>
<dbReference type="GO" id="GO:0006355">
    <property type="term" value="P:regulation of DNA-templated transcription"/>
    <property type="evidence" value="ECO:0007669"/>
    <property type="project" value="TreeGrafter"/>
</dbReference>
<feature type="domain" description="PID" evidence="5">
    <location>
        <begin position="382"/>
        <end position="518"/>
    </location>
</feature>
<keyword evidence="1" id="KW-0597">Phosphoprotein</keyword>
<feature type="compositionally biased region" description="Polar residues" evidence="3">
    <location>
        <begin position="245"/>
        <end position="256"/>
    </location>
</feature>
<gene>
    <name evidence="7" type="primary">apbb2b</name>
</gene>